<dbReference type="EMBL" id="NBIV01000063">
    <property type="protein sequence ID" value="PXF45324.1"/>
    <property type="molecule type" value="Genomic_DNA"/>
</dbReference>
<feature type="signal peptide" evidence="1">
    <location>
        <begin position="1"/>
        <end position="24"/>
    </location>
</feature>
<protein>
    <recommendedName>
        <fullName evidence="4">Saposin B-type domain-containing protein</fullName>
    </recommendedName>
</protein>
<comment type="caution">
    <text evidence="2">The sequence shown here is derived from an EMBL/GenBank/DDBJ whole genome shotgun (WGS) entry which is preliminary data.</text>
</comment>
<sequence>MTLLPIKISATLCLLLSVITVVLAGNDRAQWKCSKENNLKCQRDRGHCQRSIENCEGCIRHISRHMGSGRERHCNEQRLRACRLTKNYVTALKAQSEAKGDLQSRAAMDLPGTYEETDCMDWNERCVNSNDPAICSRCVHICQTVVTALDHILLVFDGLDHFIALRDTCRAYQQQLPPAIEHIQDDGFDANLVLPANYPRYSFHCGLPTKGF</sequence>
<accession>A0A2V3IT87</accession>
<dbReference type="Proteomes" id="UP000247409">
    <property type="component" value="Unassembled WGS sequence"/>
</dbReference>
<evidence type="ECO:0000256" key="1">
    <source>
        <dbReference type="SAM" id="SignalP"/>
    </source>
</evidence>
<evidence type="ECO:0000313" key="2">
    <source>
        <dbReference type="EMBL" id="PXF45324.1"/>
    </source>
</evidence>
<name>A0A2V3IT87_9FLOR</name>
<evidence type="ECO:0000313" key="3">
    <source>
        <dbReference type="Proteomes" id="UP000247409"/>
    </source>
</evidence>
<evidence type="ECO:0008006" key="4">
    <source>
        <dbReference type="Google" id="ProtNLM"/>
    </source>
</evidence>
<gene>
    <name evidence="2" type="ORF">BWQ96_04914</name>
</gene>
<keyword evidence="3" id="KW-1185">Reference proteome</keyword>
<proteinExistence type="predicted"/>
<keyword evidence="1" id="KW-0732">Signal</keyword>
<organism evidence="2 3">
    <name type="scientific">Gracilariopsis chorda</name>
    <dbReference type="NCBI Taxonomy" id="448386"/>
    <lineage>
        <taxon>Eukaryota</taxon>
        <taxon>Rhodophyta</taxon>
        <taxon>Florideophyceae</taxon>
        <taxon>Rhodymeniophycidae</taxon>
        <taxon>Gracilariales</taxon>
        <taxon>Gracilariaceae</taxon>
        <taxon>Gracilariopsis</taxon>
    </lineage>
</organism>
<dbReference type="AlphaFoldDB" id="A0A2V3IT87"/>
<reference evidence="2 3" key="1">
    <citation type="journal article" date="2018" name="Mol. Biol. Evol.">
        <title>Analysis of the draft genome of the red seaweed Gracilariopsis chorda provides insights into genome size evolution in Rhodophyta.</title>
        <authorList>
            <person name="Lee J."/>
            <person name="Yang E.C."/>
            <person name="Graf L."/>
            <person name="Yang J.H."/>
            <person name="Qiu H."/>
            <person name="Zel Zion U."/>
            <person name="Chan C.X."/>
            <person name="Stephens T.G."/>
            <person name="Weber A.P.M."/>
            <person name="Boo G.H."/>
            <person name="Boo S.M."/>
            <person name="Kim K.M."/>
            <person name="Shin Y."/>
            <person name="Jung M."/>
            <person name="Lee S.J."/>
            <person name="Yim H.S."/>
            <person name="Lee J.H."/>
            <person name="Bhattacharya D."/>
            <person name="Yoon H.S."/>
        </authorList>
    </citation>
    <scope>NUCLEOTIDE SEQUENCE [LARGE SCALE GENOMIC DNA]</scope>
    <source>
        <strain evidence="2 3">SKKU-2015</strain>
        <tissue evidence="2">Whole body</tissue>
    </source>
</reference>
<feature type="chain" id="PRO_5015842026" description="Saposin B-type domain-containing protein" evidence="1">
    <location>
        <begin position="25"/>
        <end position="212"/>
    </location>
</feature>